<evidence type="ECO:0000256" key="4">
    <source>
        <dbReference type="ARBA" id="ARBA00022827"/>
    </source>
</evidence>
<feature type="active site" description="Proton acceptor" evidence="5">
    <location>
        <position position="513"/>
    </location>
</feature>
<organism evidence="8 9">
    <name type="scientific">Streptomyces alfalfae</name>
    <dbReference type="NCBI Taxonomy" id="1642299"/>
    <lineage>
        <taxon>Bacteria</taxon>
        <taxon>Bacillati</taxon>
        <taxon>Actinomycetota</taxon>
        <taxon>Actinomycetes</taxon>
        <taxon>Kitasatosporales</taxon>
        <taxon>Streptomycetaceae</taxon>
        <taxon>Streptomyces</taxon>
    </lineage>
</organism>
<comment type="similarity">
    <text evidence="2">Belongs to the GMC oxidoreductase family.</text>
</comment>
<feature type="binding site" evidence="6">
    <location>
        <position position="92"/>
    </location>
    <ligand>
        <name>FAD</name>
        <dbReference type="ChEBI" id="CHEBI:57692"/>
    </ligand>
</feature>
<dbReference type="SUPFAM" id="SSF54373">
    <property type="entry name" value="FAD-linked reductases, C-terminal domain"/>
    <property type="match status" value="1"/>
</dbReference>
<dbReference type="RefSeq" id="WP_198504162.1">
    <property type="nucleotide sequence ID" value="NZ_CP065959.1"/>
</dbReference>
<dbReference type="AlphaFoldDB" id="A0A7T4U0J5"/>
<dbReference type="SUPFAM" id="SSF51905">
    <property type="entry name" value="FAD/NAD(P)-binding domain"/>
    <property type="match status" value="1"/>
</dbReference>
<sequence length="533" mass="57939">MRHPSVPHDADDTYDYVVVGAGSAGCVLAGRLSEDRSCRVLLIEAGPKDRALRIRVPAAYASLFRTRYDWDYLTEPQRGLGHRVIPLARGRVLGGTSSLNAQVYIRDRPEDFEQWNVNGWSYDDLLPFFRAGERNSRGADSWHGDAGPQYVEDPRDPQPITEAFLRAAEQTGLRRVADLNAPWPGNVVALAQLTQHKGRRWSSADAYLRPALGRSNLTVTTDALCMRVDLTGRRATGVTYRTGTRRRRAVARREVVLSAGAIGTPHLLQVSGIGPPALLRRAGVDVLHSLSAVGAHLRDHLVATQTRRCLQPVSLYRARNPLHLAHWLLRHRGPLTSNVGEALAYLSSAAHVPTPDLELFFTPIAYHSNGYELPRGHAVSVAAVLVQPRSCGTVRLTGPDATAPPAIDPGYLSDPADMATFVPGIRAATRVLRAPMLARHLADWVVPSAPAESDADIEAFAKERATTMYHPVGSCRMGDDPSTSVVDAALRVHGLTGLRVVDASVFPHIGRGHPHATVLAVAERAATQIRAGR</sequence>
<evidence type="ECO:0000259" key="7">
    <source>
        <dbReference type="PROSITE" id="PS00624"/>
    </source>
</evidence>
<dbReference type="PROSITE" id="PS51257">
    <property type="entry name" value="PROKAR_LIPOPROTEIN"/>
    <property type="match status" value="1"/>
</dbReference>
<dbReference type="Pfam" id="PF05199">
    <property type="entry name" value="GMC_oxred_C"/>
    <property type="match status" value="1"/>
</dbReference>
<evidence type="ECO:0000256" key="5">
    <source>
        <dbReference type="PIRSR" id="PIRSR000137-1"/>
    </source>
</evidence>
<evidence type="ECO:0000256" key="6">
    <source>
        <dbReference type="PIRSR" id="PIRSR000137-2"/>
    </source>
</evidence>
<dbReference type="PANTHER" id="PTHR11552">
    <property type="entry name" value="GLUCOSE-METHANOL-CHOLINE GMC OXIDOREDUCTASE"/>
    <property type="match status" value="1"/>
</dbReference>
<dbReference type="PROSITE" id="PS00624">
    <property type="entry name" value="GMC_OXRED_2"/>
    <property type="match status" value="1"/>
</dbReference>
<protein>
    <submittedName>
        <fullName evidence="8">GMC family oxidoreductase N-terminal domain-containing protein</fullName>
    </submittedName>
</protein>
<reference evidence="8 9" key="1">
    <citation type="submission" date="2020-12" db="EMBL/GenBank/DDBJ databases">
        <title>Identification and biosynthesis of polyene macrolides produced by Streptomyces alfalfae Men-myco-93-63.</title>
        <authorList>
            <person name="Liu D."/>
            <person name="Li Y."/>
            <person name="Liu L."/>
            <person name="Han X."/>
            <person name="Shen F."/>
        </authorList>
    </citation>
    <scope>NUCLEOTIDE SEQUENCE [LARGE SCALE GENOMIC DNA]</scope>
    <source>
        <strain evidence="8 9">Men-myco-93-63</strain>
    </source>
</reference>
<dbReference type="Gene3D" id="3.30.560.10">
    <property type="entry name" value="Glucose Oxidase, domain 3"/>
    <property type="match status" value="1"/>
</dbReference>
<keyword evidence="3" id="KW-0285">Flavoprotein</keyword>
<dbReference type="PANTHER" id="PTHR11552:SF147">
    <property type="entry name" value="CHOLINE DEHYDROGENASE, MITOCHONDRIAL"/>
    <property type="match status" value="1"/>
</dbReference>
<name>A0A7T4U0J5_9ACTN</name>
<evidence type="ECO:0000256" key="1">
    <source>
        <dbReference type="ARBA" id="ARBA00001974"/>
    </source>
</evidence>
<dbReference type="Gene3D" id="3.50.50.60">
    <property type="entry name" value="FAD/NAD(P)-binding domain"/>
    <property type="match status" value="1"/>
</dbReference>
<feature type="active site" description="Proton donor" evidence="5">
    <location>
        <position position="470"/>
    </location>
</feature>
<evidence type="ECO:0000313" key="8">
    <source>
        <dbReference type="EMBL" id="QQC92404.1"/>
    </source>
</evidence>
<evidence type="ECO:0000256" key="3">
    <source>
        <dbReference type="ARBA" id="ARBA00022630"/>
    </source>
</evidence>
<comment type="cofactor">
    <cofactor evidence="1 6">
        <name>FAD</name>
        <dbReference type="ChEBI" id="CHEBI:57692"/>
    </cofactor>
</comment>
<dbReference type="GO" id="GO:0050660">
    <property type="term" value="F:flavin adenine dinucleotide binding"/>
    <property type="evidence" value="ECO:0007669"/>
    <property type="project" value="InterPro"/>
</dbReference>
<feature type="domain" description="Glucose-methanol-choline oxidoreductase N-terminal" evidence="7">
    <location>
        <begin position="260"/>
        <end position="274"/>
    </location>
</feature>
<accession>A0A7T4U0J5</accession>
<dbReference type="InterPro" id="IPR000172">
    <property type="entry name" value="GMC_OxRdtase_N"/>
</dbReference>
<dbReference type="InterPro" id="IPR007867">
    <property type="entry name" value="GMC_OxRtase_C"/>
</dbReference>
<evidence type="ECO:0000313" key="9">
    <source>
        <dbReference type="Proteomes" id="UP000596130"/>
    </source>
</evidence>
<gene>
    <name evidence="8" type="ORF">I8755_31455</name>
</gene>
<evidence type="ECO:0000256" key="2">
    <source>
        <dbReference type="ARBA" id="ARBA00010790"/>
    </source>
</evidence>
<feature type="binding site" evidence="6">
    <location>
        <begin position="100"/>
        <end position="103"/>
    </location>
    <ligand>
        <name>FAD</name>
        <dbReference type="ChEBI" id="CHEBI:57692"/>
    </ligand>
</feature>
<dbReference type="PIRSF" id="PIRSF000137">
    <property type="entry name" value="Alcohol_oxidase"/>
    <property type="match status" value="1"/>
</dbReference>
<dbReference type="GO" id="GO:0016614">
    <property type="term" value="F:oxidoreductase activity, acting on CH-OH group of donors"/>
    <property type="evidence" value="ECO:0007669"/>
    <property type="project" value="InterPro"/>
</dbReference>
<proteinExistence type="inferred from homology"/>
<dbReference type="InterPro" id="IPR036188">
    <property type="entry name" value="FAD/NAD-bd_sf"/>
</dbReference>
<keyword evidence="4 6" id="KW-0274">FAD</keyword>
<dbReference type="InterPro" id="IPR012132">
    <property type="entry name" value="GMC_OxRdtase"/>
</dbReference>
<feature type="binding site" evidence="6">
    <location>
        <position position="96"/>
    </location>
    <ligand>
        <name>FAD</name>
        <dbReference type="ChEBI" id="CHEBI:57692"/>
    </ligand>
</feature>
<dbReference type="EMBL" id="CP065959">
    <property type="protein sequence ID" value="QQC92404.1"/>
    <property type="molecule type" value="Genomic_DNA"/>
</dbReference>
<dbReference type="Proteomes" id="UP000596130">
    <property type="component" value="Chromosome"/>
</dbReference>
<dbReference type="Pfam" id="PF00732">
    <property type="entry name" value="GMC_oxred_N"/>
    <property type="match status" value="1"/>
</dbReference>